<evidence type="ECO:0000313" key="3">
    <source>
        <dbReference type="EMBL" id="AKJ30848.1"/>
    </source>
</evidence>
<protein>
    <submittedName>
        <fullName evidence="3">Uncharacterized protein</fullName>
    </submittedName>
</protein>
<evidence type="ECO:0000313" key="4">
    <source>
        <dbReference type="Proteomes" id="UP000035352"/>
    </source>
</evidence>
<feature type="chain" id="PRO_5005183825" evidence="2">
    <location>
        <begin position="24"/>
        <end position="78"/>
    </location>
</feature>
<keyword evidence="1" id="KW-0472">Membrane</keyword>
<dbReference type="AlphaFoldDB" id="A0A0G3BS80"/>
<sequence>MNHPRRSLVLAGLLLAISASARALPEAGAHARIPLVQAKSSARRSIGGGRRRWSGGKVLFVLGGLIAVMTYVVWPRKK</sequence>
<gene>
    <name evidence="3" type="ORF">AAW51_4157</name>
</gene>
<accession>A0A0G3BS80</accession>
<reference evidence="3 4" key="1">
    <citation type="submission" date="2015-05" db="EMBL/GenBank/DDBJ databases">
        <authorList>
            <person name="Tang B."/>
            <person name="Yu Y."/>
        </authorList>
    </citation>
    <scope>NUCLEOTIDE SEQUENCE [LARGE SCALE GENOMIC DNA]</scope>
    <source>
        <strain evidence="3 4">DSM 7029</strain>
    </source>
</reference>
<evidence type="ECO:0000256" key="1">
    <source>
        <dbReference type="SAM" id="Phobius"/>
    </source>
</evidence>
<organism evidence="3 4">
    <name type="scientific">Caldimonas brevitalea</name>
    <dbReference type="NCBI Taxonomy" id="413882"/>
    <lineage>
        <taxon>Bacteria</taxon>
        <taxon>Pseudomonadati</taxon>
        <taxon>Pseudomonadota</taxon>
        <taxon>Betaproteobacteria</taxon>
        <taxon>Burkholderiales</taxon>
        <taxon>Sphaerotilaceae</taxon>
        <taxon>Caldimonas</taxon>
    </lineage>
</organism>
<dbReference type="RefSeq" id="WP_157359995.1">
    <property type="nucleotide sequence ID" value="NZ_CP011371.1"/>
</dbReference>
<keyword evidence="2" id="KW-0732">Signal</keyword>
<dbReference type="Proteomes" id="UP000035352">
    <property type="component" value="Chromosome"/>
</dbReference>
<proteinExistence type="predicted"/>
<name>A0A0G3BS80_9BURK</name>
<dbReference type="EMBL" id="CP011371">
    <property type="protein sequence ID" value="AKJ30848.1"/>
    <property type="molecule type" value="Genomic_DNA"/>
</dbReference>
<keyword evidence="1" id="KW-0812">Transmembrane</keyword>
<keyword evidence="4" id="KW-1185">Reference proteome</keyword>
<feature type="signal peptide" evidence="2">
    <location>
        <begin position="1"/>
        <end position="23"/>
    </location>
</feature>
<dbReference type="KEGG" id="pbh:AAW51_4157"/>
<evidence type="ECO:0000256" key="2">
    <source>
        <dbReference type="SAM" id="SignalP"/>
    </source>
</evidence>
<feature type="transmembrane region" description="Helical" evidence="1">
    <location>
        <begin position="55"/>
        <end position="74"/>
    </location>
</feature>
<keyword evidence="1" id="KW-1133">Transmembrane helix</keyword>